<dbReference type="AlphaFoldDB" id="A0A7R8UMI9"/>
<dbReference type="Gene3D" id="2.60.40.790">
    <property type="match status" value="1"/>
</dbReference>
<accession>A0A7R8UMI9</accession>
<dbReference type="OMA" id="HGQRNED"/>
<dbReference type="GO" id="GO:0051082">
    <property type="term" value="F:unfolded protein binding"/>
    <property type="evidence" value="ECO:0007669"/>
    <property type="project" value="TreeGrafter"/>
</dbReference>
<dbReference type="InterPro" id="IPR008978">
    <property type="entry name" value="HSP20-like_chaperone"/>
</dbReference>
<evidence type="ECO:0000313" key="6">
    <source>
        <dbReference type="EMBL" id="CAD7082732.1"/>
    </source>
</evidence>
<dbReference type="PROSITE" id="PS01031">
    <property type="entry name" value="SHSP"/>
    <property type="match status" value="1"/>
</dbReference>
<gene>
    <name evidence="6" type="ORF">HERILL_LOCUS5744</name>
</gene>
<name>A0A7R8UMI9_HERIL</name>
<dbReference type="PANTHER" id="PTHR45640">
    <property type="entry name" value="HEAT SHOCK PROTEIN HSP-12.2-RELATED"/>
    <property type="match status" value="1"/>
</dbReference>
<evidence type="ECO:0000313" key="7">
    <source>
        <dbReference type="Proteomes" id="UP000594454"/>
    </source>
</evidence>
<dbReference type="GO" id="GO:0005634">
    <property type="term" value="C:nucleus"/>
    <property type="evidence" value="ECO:0007669"/>
    <property type="project" value="TreeGrafter"/>
</dbReference>
<dbReference type="GO" id="GO:0042026">
    <property type="term" value="P:protein refolding"/>
    <property type="evidence" value="ECO:0007669"/>
    <property type="project" value="TreeGrafter"/>
</dbReference>
<dbReference type="CDD" id="cd06526">
    <property type="entry name" value="metazoan_ACD"/>
    <property type="match status" value="1"/>
</dbReference>
<feature type="domain" description="SHSP" evidence="5">
    <location>
        <begin position="39"/>
        <end position="147"/>
    </location>
</feature>
<organism evidence="6 7">
    <name type="scientific">Hermetia illucens</name>
    <name type="common">Black soldier fly</name>
    <dbReference type="NCBI Taxonomy" id="343691"/>
    <lineage>
        <taxon>Eukaryota</taxon>
        <taxon>Metazoa</taxon>
        <taxon>Ecdysozoa</taxon>
        <taxon>Arthropoda</taxon>
        <taxon>Hexapoda</taxon>
        <taxon>Insecta</taxon>
        <taxon>Pterygota</taxon>
        <taxon>Neoptera</taxon>
        <taxon>Endopterygota</taxon>
        <taxon>Diptera</taxon>
        <taxon>Brachycera</taxon>
        <taxon>Stratiomyomorpha</taxon>
        <taxon>Stratiomyidae</taxon>
        <taxon>Hermetiinae</taxon>
        <taxon>Hermetia</taxon>
    </lineage>
</organism>
<dbReference type="GO" id="GO:0009408">
    <property type="term" value="P:response to heat"/>
    <property type="evidence" value="ECO:0007669"/>
    <property type="project" value="TreeGrafter"/>
</dbReference>
<dbReference type="InterPro" id="IPR002068">
    <property type="entry name" value="A-crystallin/Hsp20_dom"/>
</dbReference>
<dbReference type="GO" id="GO:0005737">
    <property type="term" value="C:cytoplasm"/>
    <property type="evidence" value="ECO:0007669"/>
    <property type="project" value="TreeGrafter"/>
</dbReference>
<keyword evidence="1" id="KW-0346">Stress response</keyword>
<proteinExistence type="inferred from homology"/>
<evidence type="ECO:0000259" key="5">
    <source>
        <dbReference type="PROSITE" id="PS01031"/>
    </source>
</evidence>
<dbReference type="OrthoDB" id="1431247at2759"/>
<evidence type="ECO:0000256" key="4">
    <source>
        <dbReference type="SAM" id="MobiDB-lite"/>
    </source>
</evidence>
<dbReference type="InterPro" id="IPR001436">
    <property type="entry name" value="Alpha-crystallin/sHSP_animal"/>
</dbReference>
<evidence type="ECO:0000256" key="1">
    <source>
        <dbReference type="ARBA" id="ARBA00023016"/>
    </source>
</evidence>
<feature type="compositionally biased region" description="Basic residues" evidence="4">
    <location>
        <begin position="147"/>
        <end position="167"/>
    </location>
</feature>
<protein>
    <recommendedName>
        <fullName evidence="5">SHSP domain-containing protein</fullName>
    </recommendedName>
</protein>
<feature type="region of interest" description="Disordered" evidence="4">
    <location>
        <begin position="131"/>
        <end position="167"/>
    </location>
</feature>
<dbReference type="Proteomes" id="UP000594454">
    <property type="component" value="Chromosome 2"/>
</dbReference>
<evidence type="ECO:0000256" key="3">
    <source>
        <dbReference type="RuleBase" id="RU003616"/>
    </source>
</evidence>
<dbReference type="Pfam" id="PF00011">
    <property type="entry name" value="HSP20"/>
    <property type="match status" value="1"/>
</dbReference>
<keyword evidence="7" id="KW-1185">Reference proteome</keyword>
<evidence type="ECO:0000256" key="2">
    <source>
        <dbReference type="PROSITE-ProRule" id="PRU00285"/>
    </source>
</evidence>
<dbReference type="SUPFAM" id="SSF49764">
    <property type="entry name" value="HSP20-like chaperones"/>
    <property type="match status" value="1"/>
</dbReference>
<reference evidence="6 7" key="1">
    <citation type="submission" date="2020-11" db="EMBL/GenBank/DDBJ databases">
        <authorList>
            <person name="Wallbank WR R."/>
            <person name="Pardo Diaz C."/>
            <person name="Kozak K."/>
            <person name="Martin S."/>
            <person name="Jiggins C."/>
            <person name="Moest M."/>
            <person name="Warren A I."/>
            <person name="Generalovic N T."/>
            <person name="Byers J.R.P. K."/>
            <person name="Montejo-Kovacevich G."/>
            <person name="Yen C E."/>
        </authorList>
    </citation>
    <scope>NUCLEOTIDE SEQUENCE [LARGE SCALE GENOMIC DNA]</scope>
</reference>
<dbReference type="PANTHER" id="PTHR45640:SF13">
    <property type="entry name" value="HEAT SHOCK PROTEIN 22-RELATED"/>
    <property type="match status" value="1"/>
</dbReference>
<dbReference type="EMBL" id="LR899010">
    <property type="protein sequence ID" value="CAD7082732.1"/>
    <property type="molecule type" value="Genomic_DNA"/>
</dbReference>
<sequence>MDNQPPGAPRQHFENLVRDRRHNTPMDFIHLNLPSCCLQRLCPRNDGVFLAVTRKGYHLILDVHQFRPNELSVKTIGNEIVFEARHGQRNEDNGLATRNITRRFFLPSGYNPLSVVCTLDLDGVLNITAPAPGRSAHEERQVEIHFTTKRRPRPPGRNNRPRHGGPN</sequence>
<dbReference type="PRINTS" id="PR00299">
    <property type="entry name" value="ACRYSTALLIN"/>
</dbReference>
<comment type="similarity">
    <text evidence="2 3">Belongs to the small heat shock protein (HSP20) family.</text>
</comment>
<dbReference type="InParanoid" id="A0A7R8UMI9"/>